<dbReference type="Proteomes" id="UP000283993">
    <property type="component" value="Unassembled WGS sequence"/>
</dbReference>
<protein>
    <recommendedName>
        <fullName evidence="5">Probable ATP-binding protein YheS</fullName>
    </recommendedName>
</protein>
<dbReference type="PANTHER" id="PTHR19211">
    <property type="entry name" value="ATP-BINDING TRANSPORT PROTEIN-RELATED"/>
    <property type="match status" value="1"/>
</dbReference>
<evidence type="ECO:0000313" key="9">
    <source>
        <dbReference type="Proteomes" id="UP000283993"/>
    </source>
</evidence>
<evidence type="ECO:0000256" key="5">
    <source>
        <dbReference type="ARBA" id="ARBA00069073"/>
    </source>
</evidence>
<dbReference type="Gene3D" id="1.10.287.380">
    <property type="entry name" value="Valyl-tRNA synthetase, C-terminal domain"/>
    <property type="match status" value="1"/>
</dbReference>
<dbReference type="Gene3D" id="3.40.50.300">
    <property type="entry name" value="P-loop containing nucleotide triphosphate hydrolases"/>
    <property type="match status" value="2"/>
</dbReference>
<dbReference type="PANTHER" id="PTHR19211:SF14">
    <property type="entry name" value="ATP-BINDING CASSETTE SUB-FAMILY F MEMBER 1"/>
    <property type="match status" value="1"/>
</dbReference>
<dbReference type="FunFam" id="3.40.50.300:FF:002053">
    <property type="entry name" value="ABC transporter ATP-binding protein"/>
    <property type="match status" value="1"/>
</dbReference>
<dbReference type="PROSITE" id="PS00211">
    <property type="entry name" value="ABC_TRANSPORTER_1"/>
    <property type="match status" value="2"/>
</dbReference>
<dbReference type="SMART" id="SM00382">
    <property type="entry name" value="AAA"/>
    <property type="match status" value="2"/>
</dbReference>
<evidence type="ECO:0000256" key="6">
    <source>
        <dbReference type="SAM" id="MobiDB-lite"/>
    </source>
</evidence>
<dbReference type="RefSeq" id="WP_123631900.1">
    <property type="nucleotide sequence ID" value="NZ_AYKH01000040.1"/>
</dbReference>
<feature type="region of interest" description="Disordered" evidence="6">
    <location>
        <begin position="524"/>
        <end position="574"/>
    </location>
</feature>
<dbReference type="InterPro" id="IPR027417">
    <property type="entry name" value="P-loop_NTPase"/>
</dbReference>
<keyword evidence="9" id="KW-1185">Reference proteome</keyword>
<dbReference type="FunFam" id="3.40.50.300:FF:000011">
    <property type="entry name" value="Putative ABC transporter ATP-binding component"/>
    <property type="match status" value="1"/>
</dbReference>
<dbReference type="InterPro" id="IPR050611">
    <property type="entry name" value="ABCF"/>
</dbReference>
<evidence type="ECO:0000313" key="8">
    <source>
        <dbReference type="EMBL" id="ROO25057.1"/>
    </source>
</evidence>
<feature type="compositionally biased region" description="Low complexity" evidence="6">
    <location>
        <begin position="533"/>
        <end position="545"/>
    </location>
</feature>
<dbReference type="InterPro" id="IPR032524">
    <property type="entry name" value="ABC_tran_C"/>
</dbReference>
<name>A0A423PHI8_9GAMM</name>
<dbReference type="InterPro" id="IPR003439">
    <property type="entry name" value="ABC_transporter-like_ATP-bd"/>
</dbReference>
<evidence type="ECO:0000256" key="4">
    <source>
        <dbReference type="ARBA" id="ARBA00061571"/>
    </source>
</evidence>
<gene>
    <name evidence="8" type="ORF">SAOR_13480</name>
</gene>
<comment type="caution">
    <text evidence="8">The sequence shown here is derived from an EMBL/GenBank/DDBJ whole genome shotgun (WGS) entry which is preliminary data.</text>
</comment>
<dbReference type="Pfam" id="PF12848">
    <property type="entry name" value="ABC_tran_Xtn"/>
    <property type="match status" value="1"/>
</dbReference>
<dbReference type="GO" id="GO:0016887">
    <property type="term" value="F:ATP hydrolysis activity"/>
    <property type="evidence" value="ECO:0007669"/>
    <property type="project" value="InterPro"/>
</dbReference>
<keyword evidence="3 8" id="KW-0067">ATP-binding</keyword>
<reference evidence="8 9" key="1">
    <citation type="submission" date="2013-10" db="EMBL/GenBank/DDBJ databases">
        <title>Salinisphaera orenii MK-B5 Genome Sequencing.</title>
        <authorList>
            <person name="Lai Q."/>
            <person name="Li C."/>
            <person name="Shao Z."/>
        </authorList>
    </citation>
    <scope>NUCLEOTIDE SEQUENCE [LARGE SCALE GENOMIC DNA]</scope>
    <source>
        <strain evidence="8 9">MK-B5</strain>
    </source>
</reference>
<dbReference type="EMBL" id="AYKH01000040">
    <property type="protein sequence ID" value="ROO25057.1"/>
    <property type="molecule type" value="Genomic_DNA"/>
</dbReference>
<dbReference type="SUPFAM" id="SSF52540">
    <property type="entry name" value="P-loop containing nucleoside triphosphate hydrolases"/>
    <property type="match status" value="2"/>
</dbReference>
<evidence type="ECO:0000256" key="2">
    <source>
        <dbReference type="ARBA" id="ARBA00022741"/>
    </source>
</evidence>
<dbReference type="InterPro" id="IPR032781">
    <property type="entry name" value="ABC_tran_Xtn"/>
</dbReference>
<organism evidence="8 9">
    <name type="scientific">Salinisphaera orenii MK-B5</name>
    <dbReference type="NCBI Taxonomy" id="856730"/>
    <lineage>
        <taxon>Bacteria</taxon>
        <taxon>Pseudomonadati</taxon>
        <taxon>Pseudomonadota</taxon>
        <taxon>Gammaproteobacteria</taxon>
        <taxon>Salinisphaerales</taxon>
        <taxon>Salinisphaeraceae</taxon>
        <taxon>Salinisphaera</taxon>
    </lineage>
</organism>
<dbReference type="InterPro" id="IPR017871">
    <property type="entry name" value="ABC_transporter-like_CS"/>
</dbReference>
<evidence type="ECO:0000256" key="3">
    <source>
        <dbReference type="ARBA" id="ARBA00022840"/>
    </source>
</evidence>
<dbReference type="GO" id="GO:0005524">
    <property type="term" value="F:ATP binding"/>
    <property type="evidence" value="ECO:0007669"/>
    <property type="project" value="UniProtKB-KW"/>
</dbReference>
<proteinExistence type="inferred from homology"/>
<dbReference type="InterPro" id="IPR003593">
    <property type="entry name" value="AAA+_ATPase"/>
</dbReference>
<feature type="domain" description="ABC transporter" evidence="7">
    <location>
        <begin position="2"/>
        <end position="246"/>
    </location>
</feature>
<dbReference type="PROSITE" id="PS50893">
    <property type="entry name" value="ABC_TRANSPORTER_2"/>
    <property type="match status" value="2"/>
</dbReference>
<dbReference type="GO" id="GO:0003677">
    <property type="term" value="F:DNA binding"/>
    <property type="evidence" value="ECO:0007669"/>
    <property type="project" value="InterPro"/>
</dbReference>
<sequence length="640" mass="70285">MISLRQVTLRRGTEKLIEGLDLRIPAGQRMGIVGRNGTGKSSLFALLLGELSPDTGDVDVPANLDIATVRQEAPAGRQAALDFVLDGDTELRAIQSRLEAAEAEGDGLALAELHGRMAEIDGYAAHARAARLLHGLGFSPETHGAPIDAFSGGWRMRLNLAAALMRRCDVLLLDEPTNHLDLDAVLWLQGYLASHPATLLIISHDRDFLDGVTSHTLHLEHGRATLYNGNYSAFEKMRAEAKLQQQAAFEAQQKRVAELQAFVDRFRAKATKARQAQSKLKQIERMETVEAAHWDTPFSFRFLTPDRLPETLVRVDNAAIGYDDTPLVAGIKLRIVPGDRIAVLGRNGAGKSTVMKMLAGELAPMAGEVQLDRYLNIGYFAQHQLEQLDDAASAATHLQRADPKASEQHIRDFLGGFDFRGDKALDPIGPFSGGEKARLALALVVHEKPNLLLLDEPTNHLDLDMRHALEIALQNYDGAVVLVAHDRHLIDATCEQLWRVDDGHMAPFDGDLNEYAKWLVNQRSNTEGETAPAAAGKAGSGSSDSGRSRRDAAAQRSREKPMRNAMKQAEREMSTLEEKLAALDKELAKPSVYSSRTEAARLSQEQGRLRKQLEAAEAQWMENAEALETERRDDDASLAS</sequence>
<dbReference type="CDD" id="cd03221">
    <property type="entry name" value="ABCF_EF-3"/>
    <property type="match status" value="2"/>
</dbReference>
<dbReference type="AlphaFoldDB" id="A0A423PHI8"/>
<dbReference type="Pfam" id="PF16326">
    <property type="entry name" value="ABC_tran_CTD"/>
    <property type="match status" value="1"/>
</dbReference>
<keyword evidence="1" id="KW-0677">Repeat</keyword>
<comment type="similarity">
    <text evidence="4">Belongs to the ABC transporter superfamily. ABCF family. YheS subfamily.</text>
</comment>
<feature type="compositionally biased region" description="Basic and acidic residues" evidence="6">
    <location>
        <begin position="546"/>
        <end position="574"/>
    </location>
</feature>
<dbReference type="Pfam" id="PF00005">
    <property type="entry name" value="ABC_tran"/>
    <property type="match status" value="2"/>
</dbReference>
<accession>A0A423PHI8</accession>
<evidence type="ECO:0000259" key="7">
    <source>
        <dbReference type="PROSITE" id="PS50893"/>
    </source>
</evidence>
<keyword evidence="2" id="KW-0547">Nucleotide-binding</keyword>
<feature type="domain" description="ABC transporter" evidence="7">
    <location>
        <begin position="313"/>
        <end position="527"/>
    </location>
</feature>
<dbReference type="InterPro" id="IPR037118">
    <property type="entry name" value="Val-tRNA_synth_C_sf"/>
</dbReference>
<evidence type="ECO:0000256" key="1">
    <source>
        <dbReference type="ARBA" id="ARBA00022737"/>
    </source>
</evidence>